<proteinExistence type="inferred from homology"/>
<dbReference type="Pfam" id="PF09728">
    <property type="entry name" value="Taxilin"/>
    <property type="match status" value="1"/>
</dbReference>
<feature type="compositionally biased region" description="Basic residues" evidence="3">
    <location>
        <begin position="112"/>
        <end position="122"/>
    </location>
</feature>
<comment type="caution">
    <text evidence="4">The sequence shown here is derived from an EMBL/GenBank/DDBJ whole genome shotgun (WGS) entry which is preliminary data.</text>
</comment>
<evidence type="ECO:0000256" key="1">
    <source>
        <dbReference type="ARBA" id="ARBA00009550"/>
    </source>
</evidence>
<feature type="compositionally biased region" description="Pro residues" evidence="3">
    <location>
        <begin position="97"/>
        <end position="106"/>
    </location>
</feature>
<name>A0A0E9NL77_SAICN</name>
<dbReference type="InterPro" id="IPR026183">
    <property type="entry name" value="Taxilin_fam"/>
</dbReference>
<organism evidence="4 5">
    <name type="scientific">Saitoella complicata (strain BCRC 22490 / CBS 7301 / JCM 7358 / NBRC 10748 / NRRL Y-17804)</name>
    <dbReference type="NCBI Taxonomy" id="698492"/>
    <lineage>
        <taxon>Eukaryota</taxon>
        <taxon>Fungi</taxon>
        <taxon>Dikarya</taxon>
        <taxon>Ascomycota</taxon>
        <taxon>Taphrinomycotina</taxon>
        <taxon>Taphrinomycotina incertae sedis</taxon>
        <taxon>Saitoella</taxon>
    </lineage>
</organism>
<evidence type="ECO:0000256" key="3">
    <source>
        <dbReference type="SAM" id="MobiDB-lite"/>
    </source>
</evidence>
<evidence type="ECO:0000313" key="4">
    <source>
        <dbReference type="EMBL" id="GAO50637.1"/>
    </source>
</evidence>
<dbReference type="AlphaFoldDB" id="A0A0E9NL77"/>
<comment type="similarity">
    <text evidence="1">Belongs to the taxilin family.</text>
</comment>
<reference evidence="4 5" key="3">
    <citation type="journal article" date="2015" name="Genome Announc.">
        <title>Draft Genome Sequence of the Archiascomycetous Yeast Saitoella complicata.</title>
        <authorList>
            <person name="Yamauchi K."/>
            <person name="Kondo S."/>
            <person name="Hamamoto M."/>
            <person name="Takahashi Y."/>
            <person name="Ogura Y."/>
            <person name="Hayashi T."/>
            <person name="Nishida H."/>
        </authorList>
    </citation>
    <scope>NUCLEOTIDE SEQUENCE [LARGE SCALE GENOMIC DNA]</scope>
    <source>
        <strain evidence="4 5">NRRL Y-17804</strain>
    </source>
</reference>
<dbReference type="GO" id="GO:0019905">
    <property type="term" value="F:syntaxin binding"/>
    <property type="evidence" value="ECO:0007669"/>
    <property type="project" value="InterPro"/>
</dbReference>
<evidence type="ECO:0000256" key="2">
    <source>
        <dbReference type="SAM" id="Coils"/>
    </source>
</evidence>
<dbReference type="OMA" id="CTPPECV"/>
<protein>
    <recommendedName>
        <fullName evidence="6">Alpha-taxilin</fullName>
    </recommendedName>
</protein>
<gene>
    <name evidence="4" type="ORF">G7K_4760-t1</name>
</gene>
<reference evidence="4 5" key="1">
    <citation type="journal article" date="2011" name="J. Gen. Appl. Microbiol.">
        <title>Draft genome sequencing of the enigmatic yeast Saitoella complicata.</title>
        <authorList>
            <person name="Nishida H."/>
            <person name="Hamamoto M."/>
            <person name="Sugiyama J."/>
        </authorList>
    </citation>
    <scope>NUCLEOTIDE SEQUENCE [LARGE SCALE GENOMIC DNA]</scope>
    <source>
        <strain evidence="4 5">NRRL Y-17804</strain>
    </source>
</reference>
<feature type="coiled-coil region" evidence="2">
    <location>
        <begin position="389"/>
        <end position="465"/>
    </location>
</feature>
<dbReference type="EMBL" id="BACD03000035">
    <property type="protein sequence ID" value="GAO50637.1"/>
    <property type="molecule type" value="Genomic_DNA"/>
</dbReference>
<dbReference type="Proteomes" id="UP000033140">
    <property type="component" value="Unassembled WGS sequence"/>
</dbReference>
<feature type="region of interest" description="Disordered" evidence="3">
    <location>
        <begin position="56"/>
        <end position="129"/>
    </location>
</feature>
<feature type="compositionally biased region" description="Pro residues" evidence="3">
    <location>
        <begin position="60"/>
        <end position="73"/>
    </location>
</feature>
<accession>A0A0E9NL77</accession>
<sequence>MEQTDIVPRRFSKLRNKCAPGRCRIYPRIASRHSSFTPIHWAYTGLFIHSVMPHSAAAPAVPPPTAAPPPPPSNTLVPDGQQLQESVEASIGSTPRTSPPMSPAPIPVFKGPVHKAPVKGAKKTLDPSEVNSMIQHKISQLETNLSQEEQEEREIAREVQKANKELTQLLSTHDDQLEKINVIQRKYSSLLQDMHRLEREHVRAKAKSEQMQKEKDAAKGEMNKALGMKHKLEALCRELQKENKRIKDESKRLAQSEQEKREELSTKFESTIWEIKSKMEEDTDEKHKRRLEDNEFLKEKFKSFLEQYELRETHFHAVLRAKDLELQLNQARAEQQRRIAESESSRAKTLHAQVSTFSQTETELRSQLNIYVEKFKQVEDTLNNSNDLFLTFRKEMEQMTKKTKKLEKENAAIRAQSETLKKNILELAEERTRHQKELEAGRKKHQKLENLCRALQAERTALESKLALYEHPALMPEGAEDEDAYTVSEDDYTGDEDEEEEYEEEEVTLFNENGEELQARAKVRVRYRESSAGAQGQLEIAPEVPTQQLENLDIQYSGRQPQIMARQLQHQIPSVPVE</sequence>
<evidence type="ECO:0000313" key="5">
    <source>
        <dbReference type="Proteomes" id="UP000033140"/>
    </source>
</evidence>
<dbReference type="PANTHER" id="PTHR16127">
    <property type="entry name" value="TAXILIN"/>
    <property type="match status" value="1"/>
</dbReference>
<evidence type="ECO:0008006" key="6">
    <source>
        <dbReference type="Google" id="ProtNLM"/>
    </source>
</evidence>
<keyword evidence="2" id="KW-0175">Coiled coil</keyword>
<feature type="coiled-coil region" evidence="2">
    <location>
        <begin position="131"/>
        <end position="267"/>
    </location>
</feature>
<reference evidence="4 5" key="2">
    <citation type="journal article" date="2014" name="J. Gen. Appl. Microbiol.">
        <title>The early diverging ascomycetous budding yeast Saitoella complicata has three histone deacetylases belonging to the Clr6, Hos2, and Rpd3 lineages.</title>
        <authorList>
            <person name="Nishida H."/>
            <person name="Matsumoto T."/>
            <person name="Kondo S."/>
            <person name="Hamamoto M."/>
            <person name="Yoshikawa H."/>
        </authorList>
    </citation>
    <scope>NUCLEOTIDE SEQUENCE [LARGE SCALE GENOMIC DNA]</scope>
    <source>
        <strain evidence="4 5">NRRL Y-17804</strain>
    </source>
</reference>
<feature type="compositionally biased region" description="Polar residues" evidence="3">
    <location>
        <begin position="81"/>
        <end position="96"/>
    </location>
</feature>
<keyword evidence="5" id="KW-1185">Reference proteome</keyword>
<dbReference type="PANTHER" id="PTHR16127:SF13">
    <property type="entry name" value="GH01188P"/>
    <property type="match status" value="1"/>
</dbReference>